<accession>A0ABM4DNJ7</accession>
<dbReference type="PROSITE" id="PS51205">
    <property type="entry name" value="VPS9"/>
    <property type="match status" value="1"/>
</dbReference>
<reference evidence="3" key="1">
    <citation type="submission" date="2025-08" db="UniProtKB">
        <authorList>
            <consortium name="RefSeq"/>
        </authorList>
    </citation>
    <scope>IDENTIFICATION</scope>
</reference>
<keyword evidence="2" id="KW-1185">Reference proteome</keyword>
<dbReference type="RefSeq" id="XP_065676136.1">
    <property type="nucleotide sequence ID" value="XM_065820064.1"/>
</dbReference>
<evidence type="ECO:0000313" key="2">
    <source>
        <dbReference type="Proteomes" id="UP001652625"/>
    </source>
</evidence>
<evidence type="ECO:0000313" key="3">
    <source>
        <dbReference type="RefSeq" id="XP_065676136.1"/>
    </source>
</evidence>
<dbReference type="Pfam" id="PF02204">
    <property type="entry name" value="VPS9"/>
    <property type="match status" value="1"/>
</dbReference>
<feature type="domain" description="VPS9" evidence="1">
    <location>
        <begin position="636"/>
        <end position="780"/>
    </location>
</feature>
<name>A0ABM4DNJ7_HYDVU</name>
<dbReference type="Gene3D" id="1.20.1050.80">
    <property type="entry name" value="VPS9 domain"/>
    <property type="match status" value="1"/>
</dbReference>
<protein>
    <submittedName>
        <fullName evidence="3">VPS9 domain-containing protein 1-like</fullName>
    </submittedName>
</protein>
<proteinExistence type="predicted"/>
<dbReference type="InterPro" id="IPR045046">
    <property type="entry name" value="Vps9-like"/>
</dbReference>
<dbReference type="PANTHER" id="PTHR23101:SF98">
    <property type="entry name" value="VPS9 DOMAIN-CONTAINING PROTEIN 1"/>
    <property type="match status" value="1"/>
</dbReference>
<organism evidence="2 3">
    <name type="scientific">Hydra vulgaris</name>
    <name type="common">Hydra</name>
    <name type="synonym">Hydra attenuata</name>
    <dbReference type="NCBI Taxonomy" id="6087"/>
    <lineage>
        <taxon>Eukaryota</taxon>
        <taxon>Metazoa</taxon>
        <taxon>Cnidaria</taxon>
        <taxon>Hydrozoa</taxon>
        <taxon>Hydroidolina</taxon>
        <taxon>Anthoathecata</taxon>
        <taxon>Aplanulata</taxon>
        <taxon>Hydridae</taxon>
        <taxon>Hydra</taxon>
    </lineage>
</organism>
<dbReference type="InterPro" id="IPR003123">
    <property type="entry name" value="VPS9"/>
</dbReference>
<gene>
    <name evidence="3" type="primary">LOC136072047</name>
</gene>
<dbReference type="Proteomes" id="UP001652625">
    <property type="component" value="Chromosome 15"/>
</dbReference>
<evidence type="ECO:0000259" key="1">
    <source>
        <dbReference type="PROSITE" id="PS51205"/>
    </source>
</evidence>
<dbReference type="InterPro" id="IPR037191">
    <property type="entry name" value="VPS9_dom_sf"/>
</dbReference>
<dbReference type="SUPFAM" id="SSF109993">
    <property type="entry name" value="VPS9 domain"/>
    <property type="match status" value="1"/>
</dbReference>
<sequence length="780" mass="89480">MALPSVQTNFFIATQTVRDAMNEDNKGDTKISYCKYLSSILFMVQTLKDDAWNKQDMQSLCDDTSKLLKLTQKCLGRVIDIFDEQIQKKNEKEISELNNETCETTGGCRVDIQTTPHTPTFTTSLNSTNSTIVHELLWSSLPTPPGYSSNIRLQNTPNHSMFQAYQRRKTLHGKNTKQRSDAVSYNLSLFRQAAEKMAISQAKEKAFKEKIAEQVLRLKAEAERRCSKLQKRSKIDNEFRQNLLTEILAFEHEAQWPIQFRDAFILNKEDHVAIGTVLKLLLLRKDHPLGKALVKLQTSIYNQIYQFVKEDPFVNETFQPDACTQNSTSNIYVTHQANSQSFLIDDKNNISRSITSSVSSENLSSATKISNDSNFINSDKISFLEKEFEELENSMFSDSDEEPTSNYCTLNINNFNNQHEVEDSLNDSTFKDSKIIVNETIYFPPQKILDSNDNKEIENQYYCVEPENSSNSASFKVHNEKYGSILHKTTSNTYEVLDNNQEENIYEELTSINKFSNMDAYKALNPSVIESQDHIYEIISANLNLNENNDSSKAEFTISNQNEDNEFSVDDDTAKKFSHIVNEILFNIDRLYTVILLAYETLDTPLGRDQAYATLESVFFESLWHSVIKLFRKVDFKKMLKLEYIMKTKSEYKPEDMRIREKFALSDSLNPPYQEAINEIKLLSEMTSPLEKLECAVRTMKCVWTCVENYYSNKEKTSPILGCDDLLPIASYVILKSGLHQIVAECHAMLEFIHDGYLMGEEGYCLTTLQSAISSLLVLN</sequence>
<dbReference type="SMART" id="SM00167">
    <property type="entry name" value="VPS9"/>
    <property type="match status" value="1"/>
</dbReference>
<dbReference type="PANTHER" id="PTHR23101">
    <property type="entry name" value="RAB GDP/GTP EXCHANGE FACTOR"/>
    <property type="match status" value="1"/>
</dbReference>
<dbReference type="GeneID" id="136072047"/>